<evidence type="ECO:0000259" key="1">
    <source>
        <dbReference type="Pfam" id="PF00248"/>
    </source>
</evidence>
<protein>
    <recommendedName>
        <fullName evidence="1">NADP-dependent oxidoreductase domain-containing protein</fullName>
    </recommendedName>
</protein>
<proteinExistence type="predicted"/>
<name>A0ABX8A744_9BRAD</name>
<evidence type="ECO:0000313" key="2">
    <source>
        <dbReference type="EMBL" id="QUS39126.1"/>
    </source>
</evidence>
<accession>A0ABX8A744</accession>
<dbReference type="InterPro" id="IPR036812">
    <property type="entry name" value="NAD(P)_OxRdtase_dom_sf"/>
</dbReference>
<keyword evidence="3" id="KW-1185">Reference proteome</keyword>
<organism evidence="2 3">
    <name type="scientific">Tardiphaga alba</name>
    <dbReference type="NCBI Taxonomy" id="340268"/>
    <lineage>
        <taxon>Bacteria</taxon>
        <taxon>Pseudomonadati</taxon>
        <taxon>Pseudomonadota</taxon>
        <taxon>Alphaproteobacteria</taxon>
        <taxon>Hyphomicrobiales</taxon>
        <taxon>Nitrobacteraceae</taxon>
        <taxon>Tardiphaga</taxon>
    </lineage>
</organism>
<reference evidence="2 3" key="1">
    <citation type="submission" date="2019-02" db="EMBL/GenBank/DDBJ databases">
        <title>Emended description of the genus Rhodopseudomonas and description of Rhodopseudomonas albus sp. nov., a non-phototrophic, heavy-metal-tolerant bacterium isolated from garden soil.</title>
        <authorList>
            <person name="Bao Z."/>
            <person name="Cao W.W."/>
            <person name="Sato Y."/>
            <person name="Nishizawa T."/>
            <person name="Zhao J."/>
            <person name="Guo Y."/>
            <person name="Ohta H."/>
        </authorList>
    </citation>
    <scope>NUCLEOTIDE SEQUENCE [LARGE SCALE GENOMIC DNA]</scope>
    <source>
        <strain evidence="2 3">SK50-23</strain>
    </source>
</reference>
<evidence type="ECO:0000313" key="3">
    <source>
        <dbReference type="Proteomes" id="UP000682843"/>
    </source>
</evidence>
<dbReference type="SUPFAM" id="SSF51430">
    <property type="entry name" value="NAD(P)-linked oxidoreductase"/>
    <property type="match status" value="1"/>
</dbReference>
<dbReference type="Pfam" id="PF00248">
    <property type="entry name" value="Aldo_ket_red"/>
    <property type="match status" value="1"/>
</dbReference>
<dbReference type="Proteomes" id="UP000682843">
    <property type="component" value="Chromosome"/>
</dbReference>
<dbReference type="EMBL" id="CP036498">
    <property type="protein sequence ID" value="QUS39126.1"/>
    <property type="molecule type" value="Genomic_DNA"/>
</dbReference>
<gene>
    <name evidence="2" type="ORF">RPMA_09960</name>
</gene>
<sequence length="152" mass="16007">MVSGDFSLPAMSVASRLTLVTVQLGLPYGVANVAGRPGEAEAFAILDRALGGGIGALETARAYGASEEVIGRWRRQRAAPLQIITKLAPLTAVDGRMKRDAAERSLRASLDALAAPIDLVLAHRETDLLSPAVRDTLDEPFATLSTSQLRGS</sequence>
<feature type="domain" description="NADP-dependent oxidoreductase" evidence="1">
    <location>
        <begin position="32"/>
        <end position="125"/>
    </location>
</feature>
<dbReference type="InterPro" id="IPR023210">
    <property type="entry name" value="NADP_OxRdtase_dom"/>
</dbReference>
<dbReference type="Gene3D" id="3.20.20.100">
    <property type="entry name" value="NADP-dependent oxidoreductase domain"/>
    <property type="match status" value="1"/>
</dbReference>